<feature type="transmembrane region" description="Helical" evidence="1">
    <location>
        <begin position="69"/>
        <end position="87"/>
    </location>
</feature>
<feature type="transmembrane region" description="Helical" evidence="1">
    <location>
        <begin position="44"/>
        <end position="63"/>
    </location>
</feature>
<dbReference type="EMBL" id="JACVVK020000076">
    <property type="protein sequence ID" value="KAK7495283.1"/>
    <property type="molecule type" value="Genomic_DNA"/>
</dbReference>
<comment type="caution">
    <text evidence="2">The sequence shown here is derived from an EMBL/GenBank/DDBJ whole genome shotgun (WGS) entry which is preliminary data.</text>
</comment>
<organism evidence="2 3">
    <name type="scientific">Batillaria attramentaria</name>
    <dbReference type="NCBI Taxonomy" id="370345"/>
    <lineage>
        <taxon>Eukaryota</taxon>
        <taxon>Metazoa</taxon>
        <taxon>Spiralia</taxon>
        <taxon>Lophotrochozoa</taxon>
        <taxon>Mollusca</taxon>
        <taxon>Gastropoda</taxon>
        <taxon>Caenogastropoda</taxon>
        <taxon>Sorbeoconcha</taxon>
        <taxon>Cerithioidea</taxon>
        <taxon>Batillariidae</taxon>
        <taxon>Batillaria</taxon>
    </lineage>
</organism>
<evidence type="ECO:0000313" key="2">
    <source>
        <dbReference type="EMBL" id="KAK7495283.1"/>
    </source>
</evidence>
<reference evidence="2 3" key="1">
    <citation type="journal article" date="2023" name="Sci. Data">
        <title>Genome assembly of the Korean intertidal mud-creeper Batillaria attramentaria.</title>
        <authorList>
            <person name="Patra A.K."/>
            <person name="Ho P.T."/>
            <person name="Jun S."/>
            <person name="Lee S.J."/>
            <person name="Kim Y."/>
            <person name="Won Y.J."/>
        </authorList>
    </citation>
    <scope>NUCLEOTIDE SEQUENCE [LARGE SCALE GENOMIC DNA]</scope>
    <source>
        <strain evidence="2">Wonlab-2016</strain>
    </source>
</reference>
<sequence length="414" mass="45566">MEELSALVLFYSLPFFPHHSYTSTPAYRPLQCYSRSSSDLPSNMAAVVIAWSSIIVLTAIPSVSPPPSILIIIASPLGALTVFHVFLHRQGDPYSASLASHHPLLHAQLSNIPRRTLPLNPPPTFPPPPPPPIEDIPQRSPAPMRQHSFGPSVRGNYSDNDFRRQQMAFSEGEMEMENPYMVQNNPGSVFSPGDGPRFPRTVPRSGSVPSYPGQPIDVASGSLAGYSSDTYPYHCPNQEHHAMLTHANTVDRQGSNYPQFGVPSMPPGSYPPSNDYTYYSKFSTASHRMKKQISQRCTWKCTALLLLIMCVALLACTVYFAGRSGKSVPFCTFSPCIRSFVVRLPQVLSGSDIVLLKPRDKRGLMAGGSRASRFPGDFLRETRADLLQPVLLTMTTIFPTWAGKCGLRDVSNLL</sequence>
<dbReference type="AlphaFoldDB" id="A0ABD0L7J6"/>
<feature type="transmembrane region" description="Helical" evidence="1">
    <location>
        <begin position="297"/>
        <end position="321"/>
    </location>
</feature>
<evidence type="ECO:0000256" key="1">
    <source>
        <dbReference type="SAM" id="Phobius"/>
    </source>
</evidence>
<gene>
    <name evidence="2" type="ORF">BaRGS_00013465</name>
</gene>
<proteinExistence type="predicted"/>
<protein>
    <submittedName>
        <fullName evidence="2">Uncharacterized protein</fullName>
    </submittedName>
</protein>
<keyword evidence="3" id="KW-1185">Reference proteome</keyword>
<dbReference type="Proteomes" id="UP001519460">
    <property type="component" value="Unassembled WGS sequence"/>
</dbReference>
<name>A0ABD0L7J6_9CAEN</name>
<keyword evidence="1" id="KW-1133">Transmembrane helix</keyword>
<accession>A0ABD0L7J6</accession>
<evidence type="ECO:0000313" key="3">
    <source>
        <dbReference type="Proteomes" id="UP001519460"/>
    </source>
</evidence>
<keyword evidence="1" id="KW-0472">Membrane</keyword>
<keyword evidence="1" id="KW-0812">Transmembrane</keyword>